<protein>
    <submittedName>
        <fullName evidence="3">Uncharacterized protein LOC100368586</fullName>
    </submittedName>
</protein>
<dbReference type="InterPro" id="IPR001846">
    <property type="entry name" value="VWF_type-D"/>
</dbReference>
<sequence length="167" mass="18435">MHMACGHDFRIDVKITEHKTKDHYRVGTLILEQLGETVEIGPNDGINPPTFLLTPTSGTPINEADFPGYHGTYNQFLLSKHGNSYHVTMDLDLDGYYDIVVKWGVKKVDIDVTQPYSECYEIHGLCGDANGSPEFERITSEGVNATSDTEFHRSWGEGNGCGTSGGH</sequence>
<name>A0ABM0MG89_SACKO</name>
<feature type="domain" description="VWFD" evidence="1">
    <location>
        <begin position="1"/>
        <end position="162"/>
    </location>
</feature>
<evidence type="ECO:0000259" key="1">
    <source>
        <dbReference type="PROSITE" id="PS51233"/>
    </source>
</evidence>
<dbReference type="RefSeq" id="XP_006819030.1">
    <property type="nucleotide sequence ID" value="XM_006818967.1"/>
</dbReference>
<evidence type="ECO:0000313" key="3">
    <source>
        <dbReference type="RefSeq" id="XP_006819030.1"/>
    </source>
</evidence>
<accession>A0ABM0MG89</accession>
<gene>
    <name evidence="3" type="primary">LOC100368586</name>
</gene>
<reference evidence="3" key="1">
    <citation type="submission" date="2025-08" db="UniProtKB">
        <authorList>
            <consortium name="RefSeq"/>
        </authorList>
    </citation>
    <scope>IDENTIFICATION</scope>
    <source>
        <tissue evidence="3">Testes</tissue>
    </source>
</reference>
<dbReference type="PROSITE" id="PS51233">
    <property type="entry name" value="VWFD"/>
    <property type="match status" value="1"/>
</dbReference>
<dbReference type="GeneID" id="100368586"/>
<organism evidence="2 3">
    <name type="scientific">Saccoglossus kowalevskii</name>
    <name type="common">Acorn worm</name>
    <dbReference type="NCBI Taxonomy" id="10224"/>
    <lineage>
        <taxon>Eukaryota</taxon>
        <taxon>Metazoa</taxon>
        <taxon>Hemichordata</taxon>
        <taxon>Enteropneusta</taxon>
        <taxon>Harrimaniidae</taxon>
        <taxon>Saccoglossus</taxon>
    </lineage>
</organism>
<keyword evidence="2" id="KW-1185">Reference proteome</keyword>
<evidence type="ECO:0000313" key="2">
    <source>
        <dbReference type="Proteomes" id="UP000694865"/>
    </source>
</evidence>
<dbReference type="Proteomes" id="UP000694865">
    <property type="component" value="Unplaced"/>
</dbReference>
<proteinExistence type="predicted"/>